<evidence type="ECO:0000313" key="11">
    <source>
        <dbReference type="Proteomes" id="UP000287033"/>
    </source>
</evidence>
<dbReference type="AlphaFoldDB" id="A0A401SI81"/>
<evidence type="ECO:0000256" key="4">
    <source>
        <dbReference type="ARBA" id="ARBA00022833"/>
    </source>
</evidence>
<keyword evidence="5" id="KW-0539">Nucleus</keyword>
<keyword evidence="4" id="KW-0862">Zinc</keyword>
<comment type="caution">
    <text evidence="10">The sequence shown here is derived from an EMBL/GenBank/DDBJ whole genome shotgun (WGS) entry which is preliminary data.</text>
</comment>
<dbReference type="Proteomes" id="UP000287033">
    <property type="component" value="Unassembled WGS sequence"/>
</dbReference>
<evidence type="ECO:0000256" key="6">
    <source>
        <dbReference type="ARBA" id="ARBA00044931"/>
    </source>
</evidence>
<gene>
    <name evidence="10" type="ORF">chiPu_0008538</name>
</gene>
<feature type="domain" description="NuBaID C-terminal" evidence="9">
    <location>
        <begin position="305"/>
        <end position="493"/>
    </location>
</feature>
<evidence type="ECO:0000259" key="8">
    <source>
        <dbReference type="Pfam" id="PF07967"/>
    </source>
</evidence>
<comment type="function">
    <text evidence="6">Required for proper positioning of a substantial amount of TPR at the nuclear basket (NB) through interaction with TPR.</text>
</comment>
<keyword evidence="2" id="KW-0479">Metal-binding</keyword>
<dbReference type="Pfam" id="PF07967">
    <property type="entry name" value="zf-C3HC"/>
    <property type="match status" value="1"/>
</dbReference>
<keyword evidence="3" id="KW-0863">Zinc-finger</keyword>
<feature type="compositionally biased region" description="Basic and acidic residues" evidence="7">
    <location>
        <begin position="410"/>
        <end position="425"/>
    </location>
</feature>
<dbReference type="PANTHER" id="PTHR15835:SF6">
    <property type="entry name" value="ZINC FINGER C3HC-TYPE PROTEIN 1"/>
    <property type="match status" value="1"/>
</dbReference>
<evidence type="ECO:0000256" key="2">
    <source>
        <dbReference type="ARBA" id="ARBA00022723"/>
    </source>
</evidence>
<evidence type="ECO:0000256" key="3">
    <source>
        <dbReference type="ARBA" id="ARBA00022771"/>
    </source>
</evidence>
<feature type="compositionally biased region" description="Low complexity" evidence="7">
    <location>
        <begin position="386"/>
        <end position="404"/>
    </location>
</feature>
<keyword evidence="11" id="KW-1185">Reference proteome</keyword>
<evidence type="ECO:0000259" key="9">
    <source>
        <dbReference type="Pfam" id="PF08600"/>
    </source>
</evidence>
<dbReference type="PANTHER" id="PTHR15835">
    <property type="entry name" value="NUCLEAR-INTERACTING PARTNER OF ALK"/>
    <property type="match status" value="1"/>
</dbReference>
<evidence type="ECO:0000256" key="5">
    <source>
        <dbReference type="ARBA" id="ARBA00023242"/>
    </source>
</evidence>
<dbReference type="GO" id="GO:0008270">
    <property type="term" value="F:zinc ion binding"/>
    <property type="evidence" value="ECO:0007669"/>
    <property type="project" value="UniProtKB-KW"/>
</dbReference>
<name>A0A401SI81_CHIPU</name>
<evidence type="ECO:0000256" key="7">
    <source>
        <dbReference type="SAM" id="MobiDB-lite"/>
    </source>
</evidence>
<dbReference type="GO" id="GO:0005634">
    <property type="term" value="C:nucleus"/>
    <property type="evidence" value="ECO:0007669"/>
    <property type="project" value="UniProtKB-SubCell"/>
</dbReference>
<evidence type="ECO:0008006" key="12">
    <source>
        <dbReference type="Google" id="ProtNLM"/>
    </source>
</evidence>
<reference evidence="10 11" key="1">
    <citation type="journal article" date="2018" name="Nat. Ecol. Evol.">
        <title>Shark genomes provide insights into elasmobranch evolution and the origin of vertebrates.</title>
        <authorList>
            <person name="Hara Y"/>
            <person name="Yamaguchi K"/>
            <person name="Onimaru K"/>
            <person name="Kadota M"/>
            <person name="Koyanagi M"/>
            <person name="Keeley SD"/>
            <person name="Tatsumi K"/>
            <person name="Tanaka K"/>
            <person name="Motone F"/>
            <person name="Kageyama Y"/>
            <person name="Nozu R"/>
            <person name="Adachi N"/>
            <person name="Nishimura O"/>
            <person name="Nakagawa R"/>
            <person name="Tanegashima C"/>
            <person name="Kiyatake I"/>
            <person name="Matsumoto R"/>
            <person name="Murakumo K"/>
            <person name="Nishida K"/>
            <person name="Terakita A"/>
            <person name="Kuratani S"/>
            <person name="Sato K"/>
            <person name="Hyodo S Kuraku.S."/>
        </authorList>
    </citation>
    <scope>NUCLEOTIDE SEQUENCE [LARGE SCALE GENOMIC DNA]</scope>
</reference>
<dbReference type="Pfam" id="PF08600">
    <property type="entry name" value="NuBaID_C"/>
    <property type="match status" value="1"/>
</dbReference>
<feature type="region of interest" description="Disordered" evidence="7">
    <location>
        <begin position="358"/>
        <end position="473"/>
    </location>
</feature>
<dbReference type="OrthoDB" id="614844at2759"/>
<dbReference type="InterPro" id="IPR013909">
    <property type="entry name" value="NuBaID_C"/>
</dbReference>
<dbReference type="OMA" id="IHISACI"/>
<accession>A0A401SI81</accession>
<dbReference type="EMBL" id="BEZZ01000283">
    <property type="protein sequence ID" value="GCC30094.1"/>
    <property type="molecule type" value="Genomic_DNA"/>
</dbReference>
<protein>
    <recommendedName>
        <fullName evidence="12">Nuclear-interacting partner of ALK/Rsm1-like C-terminal domain-containing protein</fullName>
    </recommendedName>
</protein>
<dbReference type="InterPro" id="IPR012935">
    <property type="entry name" value="NuBaID_N"/>
</dbReference>
<feature type="domain" description="C3HC-type" evidence="8">
    <location>
        <begin position="130"/>
        <end position="254"/>
    </location>
</feature>
<organism evidence="10 11">
    <name type="scientific">Chiloscyllium punctatum</name>
    <name type="common">Brownbanded bambooshark</name>
    <name type="synonym">Hemiscyllium punctatum</name>
    <dbReference type="NCBI Taxonomy" id="137246"/>
    <lineage>
        <taxon>Eukaryota</taxon>
        <taxon>Metazoa</taxon>
        <taxon>Chordata</taxon>
        <taxon>Craniata</taxon>
        <taxon>Vertebrata</taxon>
        <taxon>Chondrichthyes</taxon>
        <taxon>Elasmobranchii</taxon>
        <taxon>Galeomorphii</taxon>
        <taxon>Galeoidea</taxon>
        <taxon>Orectolobiformes</taxon>
        <taxon>Hemiscylliidae</taxon>
        <taxon>Chiloscyllium</taxon>
    </lineage>
</organism>
<dbReference type="STRING" id="137246.A0A401SI81"/>
<evidence type="ECO:0000256" key="1">
    <source>
        <dbReference type="ARBA" id="ARBA00004123"/>
    </source>
</evidence>
<comment type="subcellular location">
    <subcellularLocation>
        <location evidence="1">Nucleus</location>
    </subcellularLocation>
</comment>
<feature type="compositionally biased region" description="Polar residues" evidence="7">
    <location>
        <begin position="441"/>
        <end position="452"/>
    </location>
</feature>
<proteinExistence type="predicted"/>
<sequence length="578" mass="64351">MLVGSRSQIECISVAHTLEPRHQFQLRDSHLVSESELSVQLVVVKVCAPEHLYNARCSRGTLKCTGSKMAAADNNGDFSSPNSKDVAETPQKVRQLLSDSIAEIDQISSIPESPNDNDLPRSPVPCDSANKEAFFSRVETFTSFNWAGMPFELCPLQCARYGWTNIECDMLKCCSCQAFLCTTLHPTLEANGYKERVTALQEGLKTAHEKFCFWPDSPSPDRFWALPLNEPAALLHGVTERFKSLCSLDFQLPAIKHDDLKEMTITEEAISSILQLVEDKSTCGTMFDCPGLKNSTDVLSIHLSACILALSGWAAGSSSEFLHLPVITCSYCMRKVGLWSFQQIEGVCQASEPEIPVCNTSPHDNKPERSTPTPPAMSPYRMITRSQDAAQSQSSEQQETSPSPIGARTRSRDVHSPTPVDRCESDSISSHLRNKRPVTRSMGQGDTSSSPQRKPKRMRLSSSTSSDSTRGYFNPVSQHRDWCPWVRRTLELEDKPCDLEPGEQTPVLDSSEKTELGWKESLWVLLSLNATQTPNERSDSVSLSEKSSKVFRIFRQWQVQCSSESSLLDGKEKQLVQD</sequence>
<evidence type="ECO:0000313" key="10">
    <source>
        <dbReference type="EMBL" id="GCC30094.1"/>
    </source>
</evidence>